<proteinExistence type="inferred from homology"/>
<name>A0A5E7HJ24_PSEFL</name>
<comment type="similarity">
    <text evidence="5">Belongs to the protein kinase superfamily. Ser/Thr protein kinase family. GCN2 subfamily.</text>
</comment>
<dbReference type="InterPro" id="IPR000719">
    <property type="entry name" value="Prot_kinase_dom"/>
</dbReference>
<dbReference type="PROSITE" id="PS50011">
    <property type="entry name" value="PROTEIN_KINASE_DOM"/>
    <property type="match status" value="1"/>
</dbReference>
<dbReference type="GO" id="GO:0004674">
    <property type="term" value="F:protein serine/threonine kinase activity"/>
    <property type="evidence" value="ECO:0007669"/>
    <property type="project" value="UniProtKB-EC"/>
</dbReference>
<dbReference type="AlphaFoldDB" id="A0A5E7HJ24"/>
<evidence type="ECO:0000313" key="8">
    <source>
        <dbReference type="Proteomes" id="UP000326067"/>
    </source>
</evidence>
<evidence type="ECO:0000256" key="2">
    <source>
        <dbReference type="ARBA" id="ARBA00022741"/>
    </source>
</evidence>
<sequence>MKYTIMELPFFYDFSEDEQKFLLAAALGNRGLVVKRLNGVCGDIFVMDQGESVYPRYVCAKMPRKLEAVPAVEANERFVQELALQLRFSHHTFVHWCFDLREVLGAPVALFRYWDGDLLHYMSGQNEIRQLSLIAYCCSGLIHCYSHGLVCHQDLKPANIFVRDFEKVINGLPDIDIYQVAMIADFGLANAFLKTPAVFEGSRPYMAPEQWGKTQLSEKTDVFALGIILYELLTNGVHPAGVRTDDVWPSAKPGHSTKWTRPADWQKWIARGCPLEAPGNLRSDVISLVKRALSVDPDERPSMEGLRNEILSLIRARCKISHFQLSGLIDHFDGNASKGDLADEWPYLANAWAMFQKRFG</sequence>
<keyword evidence="2" id="KW-0547">Nucleotide-binding</keyword>
<dbReference type="PANTHER" id="PTHR11042">
    <property type="entry name" value="EUKARYOTIC TRANSLATION INITIATION FACTOR 2-ALPHA KINASE EIF2-ALPHA KINASE -RELATED"/>
    <property type="match status" value="1"/>
</dbReference>
<evidence type="ECO:0000259" key="6">
    <source>
        <dbReference type="PROSITE" id="PS50011"/>
    </source>
</evidence>
<keyword evidence="4" id="KW-0067">ATP-binding</keyword>
<reference evidence="7 8" key="1">
    <citation type="submission" date="2019-09" db="EMBL/GenBank/DDBJ databases">
        <authorList>
            <person name="Chandra G."/>
            <person name="Truman W A."/>
        </authorList>
    </citation>
    <scope>NUCLEOTIDE SEQUENCE [LARGE SCALE GENOMIC DNA]</scope>
    <source>
        <strain evidence="7">PS847</strain>
    </source>
</reference>
<evidence type="ECO:0000256" key="3">
    <source>
        <dbReference type="ARBA" id="ARBA00022777"/>
    </source>
</evidence>
<accession>A0A5E7HJ24</accession>
<dbReference type="InterPro" id="IPR050339">
    <property type="entry name" value="CC_SR_Kinase"/>
</dbReference>
<evidence type="ECO:0000256" key="5">
    <source>
        <dbReference type="ARBA" id="ARBA00037982"/>
    </source>
</evidence>
<evidence type="ECO:0000313" key="7">
    <source>
        <dbReference type="EMBL" id="VVO64249.1"/>
    </source>
</evidence>
<evidence type="ECO:0000256" key="1">
    <source>
        <dbReference type="ARBA" id="ARBA00022679"/>
    </source>
</evidence>
<dbReference type="EMBL" id="CABVIC010000001">
    <property type="protein sequence ID" value="VVO64249.1"/>
    <property type="molecule type" value="Genomic_DNA"/>
</dbReference>
<organism evidence="7 8">
    <name type="scientific">Pseudomonas fluorescens</name>
    <dbReference type="NCBI Taxonomy" id="294"/>
    <lineage>
        <taxon>Bacteria</taxon>
        <taxon>Pseudomonadati</taxon>
        <taxon>Pseudomonadota</taxon>
        <taxon>Gammaproteobacteria</taxon>
        <taxon>Pseudomonadales</taxon>
        <taxon>Pseudomonadaceae</taxon>
        <taxon>Pseudomonas</taxon>
    </lineage>
</organism>
<feature type="domain" description="Protein kinase" evidence="6">
    <location>
        <begin position="19"/>
        <end position="311"/>
    </location>
</feature>
<keyword evidence="3 7" id="KW-0418">Kinase</keyword>
<evidence type="ECO:0000256" key="4">
    <source>
        <dbReference type="ARBA" id="ARBA00022840"/>
    </source>
</evidence>
<dbReference type="GO" id="GO:0005524">
    <property type="term" value="F:ATP binding"/>
    <property type="evidence" value="ECO:0007669"/>
    <property type="project" value="UniProtKB-KW"/>
</dbReference>
<dbReference type="EC" id="2.7.11.1" evidence="7"/>
<dbReference type="PROSITE" id="PS00108">
    <property type="entry name" value="PROTEIN_KINASE_ST"/>
    <property type="match status" value="1"/>
</dbReference>
<dbReference type="GO" id="GO:0005737">
    <property type="term" value="C:cytoplasm"/>
    <property type="evidence" value="ECO:0007669"/>
    <property type="project" value="TreeGrafter"/>
</dbReference>
<dbReference type="InterPro" id="IPR008271">
    <property type="entry name" value="Ser/Thr_kinase_AS"/>
</dbReference>
<keyword evidence="1 7" id="KW-0808">Transferase</keyword>
<dbReference type="Pfam" id="PF00069">
    <property type="entry name" value="Pkinase"/>
    <property type="match status" value="1"/>
</dbReference>
<dbReference type="SMART" id="SM00220">
    <property type="entry name" value="S_TKc"/>
    <property type="match status" value="1"/>
</dbReference>
<dbReference type="SUPFAM" id="SSF56112">
    <property type="entry name" value="Protein kinase-like (PK-like)"/>
    <property type="match status" value="1"/>
</dbReference>
<protein>
    <submittedName>
        <fullName evidence="7">Serine/threonine-protein kinase PknD</fullName>
        <ecNumber evidence="7">2.7.11.1</ecNumber>
    </submittedName>
</protein>
<gene>
    <name evidence="7" type="primary">pknD_1</name>
    <name evidence="7" type="ORF">PS847_00964</name>
</gene>
<dbReference type="InterPro" id="IPR011009">
    <property type="entry name" value="Kinase-like_dom_sf"/>
</dbReference>
<dbReference type="Proteomes" id="UP000326067">
    <property type="component" value="Unassembled WGS sequence"/>
</dbReference>
<dbReference type="Gene3D" id="1.10.510.10">
    <property type="entry name" value="Transferase(Phosphotransferase) domain 1"/>
    <property type="match status" value="1"/>
</dbReference>
<dbReference type="RefSeq" id="WP_191636961.1">
    <property type="nucleotide sequence ID" value="NZ_CABVIC010000001.1"/>
</dbReference>